<name>A0A4U5MGW5_STECR</name>
<sequence length="196" mass="21750">MAQLVQILMARLSSQMAQLECRLTLQKYPMAQRVQILKDRLHLLILMDRLHSLMAHLKCRLTLQKYPMAQLVQILLDRLYLLMVHLESRRRFKDTRWLNWSRFSWIDYIPGGSSGKPTDASKTPDGSTGPDSHGSTTSPGGSSGKPTDASKTPDGSTGPDSHGSTSFPNGSPAKPNDASKTPYGSTVQILLDRLYP</sequence>
<accession>A0A4U5MGW5</accession>
<dbReference type="EMBL" id="AZBU02000008">
    <property type="protein sequence ID" value="TKR68519.1"/>
    <property type="molecule type" value="Genomic_DNA"/>
</dbReference>
<dbReference type="Proteomes" id="UP000298663">
    <property type="component" value="Unassembled WGS sequence"/>
</dbReference>
<organism evidence="2 3">
    <name type="scientific">Steinernema carpocapsae</name>
    <name type="common">Entomopathogenic nematode</name>
    <dbReference type="NCBI Taxonomy" id="34508"/>
    <lineage>
        <taxon>Eukaryota</taxon>
        <taxon>Metazoa</taxon>
        <taxon>Ecdysozoa</taxon>
        <taxon>Nematoda</taxon>
        <taxon>Chromadorea</taxon>
        <taxon>Rhabditida</taxon>
        <taxon>Tylenchina</taxon>
        <taxon>Panagrolaimomorpha</taxon>
        <taxon>Strongyloidoidea</taxon>
        <taxon>Steinernematidae</taxon>
        <taxon>Steinernema</taxon>
    </lineage>
</organism>
<gene>
    <name evidence="2" type="ORF">L596_024489</name>
</gene>
<feature type="compositionally biased region" description="Low complexity" evidence="1">
    <location>
        <begin position="124"/>
        <end position="147"/>
    </location>
</feature>
<evidence type="ECO:0000313" key="3">
    <source>
        <dbReference type="Proteomes" id="UP000298663"/>
    </source>
</evidence>
<feature type="compositionally biased region" description="Polar residues" evidence="1">
    <location>
        <begin position="149"/>
        <end position="169"/>
    </location>
</feature>
<keyword evidence="3" id="KW-1185">Reference proteome</keyword>
<evidence type="ECO:0000313" key="2">
    <source>
        <dbReference type="EMBL" id="TKR68519.1"/>
    </source>
</evidence>
<dbReference type="AlphaFoldDB" id="A0A4U5MGW5"/>
<feature type="region of interest" description="Disordered" evidence="1">
    <location>
        <begin position="114"/>
        <end position="196"/>
    </location>
</feature>
<proteinExistence type="predicted"/>
<evidence type="ECO:0000256" key="1">
    <source>
        <dbReference type="SAM" id="MobiDB-lite"/>
    </source>
</evidence>
<comment type="caution">
    <text evidence="2">The sequence shown here is derived from an EMBL/GenBank/DDBJ whole genome shotgun (WGS) entry which is preliminary data.</text>
</comment>
<protein>
    <submittedName>
        <fullName evidence="2">Uncharacterized protein</fullName>
    </submittedName>
</protein>
<reference evidence="2 3" key="1">
    <citation type="journal article" date="2015" name="Genome Biol.">
        <title>Comparative genomics of Steinernema reveals deeply conserved gene regulatory networks.</title>
        <authorList>
            <person name="Dillman A.R."/>
            <person name="Macchietto M."/>
            <person name="Porter C.F."/>
            <person name="Rogers A."/>
            <person name="Williams B."/>
            <person name="Antoshechkin I."/>
            <person name="Lee M.M."/>
            <person name="Goodwin Z."/>
            <person name="Lu X."/>
            <person name="Lewis E.E."/>
            <person name="Goodrich-Blair H."/>
            <person name="Stock S.P."/>
            <person name="Adams B.J."/>
            <person name="Sternberg P.W."/>
            <person name="Mortazavi A."/>
        </authorList>
    </citation>
    <scope>NUCLEOTIDE SEQUENCE [LARGE SCALE GENOMIC DNA]</scope>
    <source>
        <strain evidence="2 3">ALL</strain>
    </source>
</reference>
<reference evidence="2 3" key="2">
    <citation type="journal article" date="2019" name="G3 (Bethesda)">
        <title>Hybrid Assembly of the Genome of the Entomopathogenic Nematode Steinernema carpocapsae Identifies the X-Chromosome.</title>
        <authorList>
            <person name="Serra L."/>
            <person name="Macchietto M."/>
            <person name="Macias-Munoz A."/>
            <person name="McGill C.J."/>
            <person name="Rodriguez I.M."/>
            <person name="Rodriguez B."/>
            <person name="Murad R."/>
            <person name="Mortazavi A."/>
        </authorList>
    </citation>
    <scope>NUCLEOTIDE SEQUENCE [LARGE SCALE GENOMIC DNA]</scope>
    <source>
        <strain evidence="2 3">ALL</strain>
    </source>
</reference>
<feature type="compositionally biased region" description="Polar residues" evidence="1">
    <location>
        <begin position="178"/>
        <end position="188"/>
    </location>
</feature>